<comment type="similarity">
    <text evidence="1 3">Belongs to the 5'-nucleotidase family.</text>
</comment>
<dbReference type="Gene3D" id="3.60.21.10">
    <property type="match status" value="1"/>
</dbReference>
<feature type="domain" description="Calcineurin-like phosphoesterase" evidence="5">
    <location>
        <begin position="29"/>
        <end position="243"/>
    </location>
</feature>
<gene>
    <name evidence="7" type="ORF">CONLIGDRAFT_266286</name>
</gene>
<dbReference type="GO" id="GO:0016787">
    <property type="term" value="F:hydrolase activity"/>
    <property type="evidence" value="ECO:0007669"/>
    <property type="project" value="UniProtKB-KW"/>
</dbReference>
<dbReference type="InterPro" id="IPR036907">
    <property type="entry name" value="5'-Nucleotdase_C_sf"/>
</dbReference>
<feature type="region of interest" description="Disordered" evidence="4">
    <location>
        <begin position="1"/>
        <end position="25"/>
    </location>
</feature>
<dbReference type="GO" id="GO:0000166">
    <property type="term" value="F:nucleotide binding"/>
    <property type="evidence" value="ECO:0007669"/>
    <property type="project" value="UniProtKB-KW"/>
</dbReference>
<evidence type="ECO:0000256" key="4">
    <source>
        <dbReference type="SAM" id="MobiDB-lite"/>
    </source>
</evidence>
<reference evidence="7 8" key="1">
    <citation type="submission" date="2016-10" db="EMBL/GenBank/DDBJ databases">
        <title>Draft genome sequence of Coniochaeta ligniaria NRRL30616, a lignocellulolytic fungus for bioabatement of inhibitors in plant biomass hydrolysates.</title>
        <authorList>
            <consortium name="DOE Joint Genome Institute"/>
            <person name="Jimenez D.J."/>
            <person name="Hector R.E."/>
            <person name="Riley R."/>
            <person name="Sun H."/>
            <person name="Grigoriev I.V."/>
            <person name="Van Elsas J.D."/>
            <person name="Nichols N.N."/>
        </authorList>
    </citation>
    <scope>NUCLEOTIDE SEQUENCE [LARGE SCALE GENOMIC DNA]</scope>
    <source>
        <strain evidence="7 8">NRRL 30616</strain>
    </source>
</reference>
<dbReference type="EMBL" id="KV875095">
    <property type="protein sequence ID" value="OIW32313.1"/>
    <property type="molecule type" value="Genomic_DNA"/>
</dbReference>
<keyword evidence="2" id="KW-0732">Signal</keyword>
<dbReference type="CDD" id="cd07406">
    <property type="entry name" value="MPP_CG11883_N"/>
    <property type="match status" value="1"/>
</dbReference>
<evidence type="ECO:0000256" key="2">
    <source>
        <dbReference type="ARBA" id="ARBA00022729"/>
    </source>
</evidence>
<feature type="compositionally biased region" description="Polar residues" evidence="4">
    <location>
        <begin position="534"/>
        <end position="550"/>
    </location>
</feature>
<dbReference type="InterPro" id="IPR041821">
    <property type="entry name" value="CG11883_N"/>
</dbReference>
<organism evidence="7 8">
    <name type="scientific">Coniochaeta ligniaria NRRL 30616</name>
    <dbReference type="NCBI Taxonomy" id="1408157"/>
    <lineage>
        <taxon>Eukaryota</taxon>
        <taxon>Fungi</taxon>
        <taxon>Dikarya</taxon>
        <taxon>Ascomycota</taxon>
        <taxon>Pezizomycotina</taxon>
        <taxon>Sordariomycetes</taxon>
        <taxon>Sordariomycetidae</taxon>
        <taxon>Coniochaetales</taxon>
        <taxon>Coniochaetaceae</taxon>
        <taxon>Coniochaeta</taxon>
    </lineage>
</organism>
<name>A0A1J7JG38_9PEZI</name>
<evidence type="ECO:0000259" key="5">
    <source>
        <dbReference type="Pfam" id="PF00149"/>
    </source>
</evidence>
<dbReference type="STRING" id="1408157.A0A1J7JG38"/>
<evidence type="ECO:0000313" key="7">
    <source>
        <dbReference type="EMBL" id="OIW32313.1"/>
    </source>
</evidence>
<evidence type="ECO:0000256" key="3">
    <source>
        <dbReference type="RuleBase" id="RU362119"/>
    </source>
</evidence>
<dbReference type="SUPFAM" id="SSF56300">
    <property type="entry name" value="Metallo-dependent phosphatases"/>
    <property type="match status" value="1"/>
</dbReference>
<keyword evidence="8" id="KW-1185">Reference proteome</keyword>
<dbReference type="InterPro" id="IPR006179">
    <property type="entry name" value="5_nucleotidase/apyrase"/>
</dbReference>
<dbReference type="InterPro" id="IPR008334">
    <property type="entry name" value="5'-Nucleotdase_C"/>
</dbReference>
<sequence length="655" mass="71808">MAPSADVGFSPEPSVTFSSGQSSASPPDLRILHYNDVYHLDPSSTEPVGGIARFITVCKEYKEHDKYQGQPGLVTLFSGDVFSPSLESSVTKGSHMVPILNKIGTDCACIGNHELDFGVKQYRHLASKCNFPWLLANVLDPALGENVPLGNAKRTHMITASNGIKIGLIGLGEREWLACINALPPNLIYRSASEVARELIPQLRSEGADVIIALTHMREPNDHKLASQLGGQIDIILGGHDHFYAHSLINGTHVLRSGSDFKQLSYLELRRSTTSPGKWDVDIWRRDMVSSVQQDGETLALVDQLTSKLKKSLAKPVGWTAAPLDARFTTVRREESNLGNFVCDIMRYHYQGDCAIMASGTIRGDQIYGPGPITLKDITDCFPFEDPLVVIKASGKNIQDALENSVSMFPALEGRFPQVSNLKFSFDPSQPAGARVIAAELGGKPIDPDKQYVVVTRGYMARGKDGYTSLLIKSEGGECEEIVSEENGILMSLMLRQYFMSLRVVGQWANWGPSMERHWCKVANEVGISHPLVTPSSTATSPKTEISSEGSGKRKRGWADFTPTRLRSRRSSLAPLDQAADDSSSAEDGDEIEAVEVDERELRIMRGVFRKWSRLAGVQGRACDNLKEDEVGGLWTKAVAPKVEGRITIVKGKQP</sequence>
<dbReference type="SUPFAM" id="SSF55816">
    <property type="entry name" value="5'-nucleotidase (syn. UDP-sugar hydrolase), C-terminal domain"/>
    <property type="match status" value="1"/>
</dbReference>
<evidence type="ECO:0000256" key="1">
    <source>
        <dbReference type="ARBA" id="ARBA00006654"/>
    </source>
</evidence>
<dbReference type="Gene3D" id="3.90.780.10">
    <property type="entry name" value="5'-Nucleotidase, C-terminal domain"/>
    <property type="match status" value="1"/>
</dbReference>
<keyword evidence="3" id="KW-0378">Hydrolase</keyword>
<dbReference type="InterPro" id="IPR004843">
    <property type="entry name" value="Calcineurin-like_PHP"/>
</dbReference>
<dbReference type="PRINTS" id="PR01607">
    <property type="entry name" value="APYRASEFAMLY"/>
</dbReference>
<dbReference type="AlphaFoldDB" id="A0A1J7JG38"/>
<dbReference type="Proteomes" id="UP000182658">
    <property type="component" value="Unassembled WGS sequence"/>
</dbReference>
<dbReference type="InParanoid" id="A0A1J7JG38"/>
<protein>
    <submittedName>
        <fullName evidence="7">Metallo-dependent phosphatase</fullName>
    </submittedName>
</protein>
<dbReference type="PANTHER" id="PTHR11575">
    <property type="entry name" value="5'-NUCLEOTIDASE-RELATED"/>
    <property type="match status" value="1"/>
</dbReference>
<dbReference type="InterPro" id="IPR029052">
    <property type="entry name" value="Metallo-depent_PP-like"/>
</dbReference>
<dbReference type="PANTHER" id="PTHR11575:SF48">
    <property type="entry name" value="5'-NUCLEOTIDASE"/>
    <property type="match status" value="1"/>
</dbReference>
<feature type="domain" description="5'-Nucleotidase C-terminal" evidence="6">
    <location>
        <begin position="326"/>
        <end position="469"/>
    </location>
</feature>
<dbReference type="OrthoDB" id="10252235at2759"/>
<dbReference type="Pfam" id="PF00149">
    <property type="entry name" value="Metallophos"/>
    <property type="match status" value="1"/>
</dbReference>
<accession>A0A1J7JG38</accession>
<evidence type="ECO:0000259" key="6">
    <source>
        <dbReference type="Pfam" id="PF02872"/>
    </source>
</evidence>
<feature type="region of interest" description="Disordered" evidence="4">
    <location>
        <begin position="531"/>
        <end position="592"/>
    </location>
</feature>
<feature type="compositionally biased region" description="Polar residues" evidence="4">
    <location>
        <begin position="13"/>
        <end position="25"/>
    </location>
</feature>
<proteinExistence type="inferred from homology"/>
<evidence type="ECO:0000313" key="8">
    <source>
        <dbReference type="Proteomes" id="UP000182658"/>
    </source>
</evidence>
<keyword evidence="3" id="KW-0547">Nucleotide-binding</keyword>
<dbReference type="GO" id="GO:0009166">
    <property type="term" value="P:nucleotide catabolic process"/>
    <property type="evidence" value="ECO:0007669"/>
    <property type="project" value="InterPro"/>
</dbReference>
<dbReference type="Pfam" id="PF02872">
    <property type="entry name" value="5_nucleotid_C"/>
    <property type="match status" value="1"/>
</dbReference>
<feature type="compositionally biased region" description="Low complexity" evidence="4">
    <location>
        <begin position="571"/>
        <end position="583"/>
    </location>
</feature>